<dbReference type="RefSeq" id="XP_075074417.1">
    <property type="nucleotide sequence ID" value="XM_075218316.1"/>
</dbReference>
<reference evidence="1" key="1">
    <citation type="journal article" date="2014" name="Nat. Commun.">
        <title>The tobacco genome sequence and its comparison with those of tomato and potato.</title>
        <authorList>
            <person name="Sierro N."/>
            <person name="Battey J.N."/>
            <person name="Ouadi S."/>
            <person name="Bakaher N."/>
            <person name="Bovet L."/>
            <person name="Willig A."/>
            <person name="Goepfert S."/>
            <person name="Peitsch M.C."/>
            <person name="Ivanov N.V."/>
        </authorList>
    </citation>
    <scope>NUCLEOTIDE SEQUENCE [LARGE SCALE GENOMIC DNA]</scope>
</reference>
<sequence length="451" mass="51975">MGDTVDNNTTNASIGVDTVSGDTLANEDFRVDLPHNHPLYFGPVDTSGARLISFQLTGTDNYDKWNRSMRIALRGRNKLGLVEGTWKKEIFRENLWEQWERYNAILLSWLMNAVTPQLVGGVVFGASAHTDWEDLREKFDKMKDLWDEFEALDPAPCDCEKSRDYVAVIKRQKLYQFLMGLNYSYAHERSQILLILEITLSIKEPTVTIVTTVRRRDTTRSCWKIICYPQGVKSKKKGGAATYNICIEDPNQTFYNQDLYNGRVKETGKEYNGLYMFIPHTNKSNQETTITIKDSTKPKEKQDIDLWHKRLGHTSFVVLKKLFPVKTQNCVTTVDNCHECLLAKHTRIPFSSSSIKSTKCFDLILEDIWGPYRVPTFDGNKYFLALVDDFSRMTWLFLLKHKLDVCVVLKFFLCYVKTQHSKCVNIIRTNNGLELSNSTCSDLFSDLGMIH</sequence>
<proteinExistence type="predicted"/>
<protein>
    <submittedName>
        <fullName evidence="2">Uncharacterized protein LOC142162018</fullName>
    </submittedName>
</protein>
<dbReference type="Proteomes" id="UP000790787">
    <property type="component" value="Chromosome 7"/>
</dbReference>
<gene>
    <name evidence="2" type="primary">LOC142162018</name>
</gene>
<evidence type="ECO:0000313" key="2">
    <source>
        <dbReference type="RefSeq" id="XP_075074417.1"/>
    </source>
</evidence>
<evidence type="ECO:0000313" key="1">
    <source>
        <dbReference type="Proteomes" id="UP000790787"/>
    </source>
</evidence>
<reference evidence="2" key="2">
    <citation type="submission" date="2025-08" db="UniProtKB">
        <authorList>
            <consortium name="RefSeq"/>
        </authorList>
    </citation>
    <scope>IDENTIFICATION</scope>
    <source>
        <tissue evidence="2">Leaf</tissue>
    </source>
</reference>
<accession>A0AC58RNW4</accession>
<keyword evidence="1" id="KW-1185">Reference proteome</keyword>
<name>A0AC58RNW4_TOBAC</name>
<organism evidence="1 2">
    <name type="scientific">Nicotiana tabacum</name>
    <name type="common">Common tobacco</name>
    <dbReference type="NCBI Taxonomy" id="4097"/>
    <lineage>
        <taxon>Eukaryota</taxon>
        <taxon>Viridiplantae</taxon>
        <taxon>Streptophyta</taxon>
        <taxon>Embryophyta</taxon>
        <taxon>Tracheophyta</taxon>
        <taxon>Spermatophyta</taxon>
        <taxon>Magnoliopsida</taxon>
        <taxon>eudicotyledons</taxon>
        <taxon>Gunneridae</taxon>
        <taxon>Pentapetalae</taxon>
        <taxon>asterids</taxon>
        <taxon>lamiids</taxon>
        <taxon>Solanales</taxon>
        <taxon>Solanaceae</taxon>
        <taxon>Nicotianoideae</taxon>
        <taxon>Nicotianeae</taxon>
        <taxon>Nicotiana</taxon>
    </lineage>
</organism>